<dbReference type="PROSITE" id="PS51096">
    <property type="entry name" value="PTS_EIIA_TYPE_4"/>
    <property type="match status" value="1"/>
</dbReference>
<dbReference type="InterPro" id="IPR004701">
    <property type="entry name" value="PTS_EIIA_man-typ"/>
</dbReference>
<evidence type="ECO:0000256" key="5">
    <source>
        <dbReference type="ARBA" id="ARBA00046577"/>
    </source>
</evidence>
<reference evidence="8" key="1">
    <citation type="journal article" date="2019" name="Int. J. Syst. Evol. Microbiol.">
        <title>The Global Catalogue of Microorganisms (GCM) 10K type strain sequencing project: providing services to taxonomists for standard genome sequencing and annotation.</title>
        <authorList>
            <consortium name="The Broad Institute Genomics Platform"/>
            <consortium name="The Broad Institute Genome Sequencing Center for Infectious Disease"/>
            <person name="Wu L."/>
            <person name="Ma J."/>
        </authorList>
    </citation>
    <scope>NUCLEOTIDE SEQUENCE [LARGE SCALE GENOMIC DNA]</scope>
    <source>
        <strain evidence="8">JCM 17986</strain>
    </source>
</reference>
<proteinExistence type="predicted"/>
<comment type="caution">
    <text evidence="7">The sequence shown here is derived from an EMBL/GenBank/DDBJ whole genome shotgun (WGS) entry which is preliminary data.</text>
</comment>
<sequence>MGNLVGIVLVSHSGTLAAGVHELLAQLGGDEVVVALAAGDQVGGLGTSVHRVRAALLDADQGSGVVVIPDLGSAVLTVQALLDEEPMGHVRLADAPFVEGAVAAAVAAASGANLETVVAAAEGARNVRKF</sequence>
<name>A0ABP9HWT5_9ACTN</name>
<dbReference type="PANTHER" id="PTHR38594:SF1">
    <property type="entry name" value="PEP-DEPENDENT DIHYDROXYACETONE KINASE, PHOSPHORYL DONOR SUBUNIT DHAM"/>
    <property type="match status" value="1"/>
</dbReference>
<dbReference type="InterPro" id="IPR039643">
    <property type="entry name" value="DhaM"/>
</dbReference>
<dbReference type="EC" id="2.7.1.121" evidence="3"/>
<dbReference type="RefSeq" id="WP_345678487.1">
    <property type="nucleotide sequence ID" value="NZ_BAABHS010000022.1"/>
</dbReference>
<comment type="catalytic activity">
    <reaction evidence="1">
        <text>dihydroxyacetone + phosphoenolpyruvate = dihydroxyacetone phosphate + pyruvate</text>
        <dbReference type="Rhea" id="RHEA:18381"/>
        <dbReference type="ChEBI" id="CHEBI:15361"/>
        <dbReference type="ChEBI" id="CHEBI:16016"/>
        <dbReference type="ChEBI" id="CHEBI:57642"/>
        <dbReference type="ChEBI" id="CHEBI:58702"/>
        <dbReference type="EC" id="2.7.1.121"/>
    </reaction>
</comment>
<evidence type="ECO:0000256" key="1">
    <source>
        <dbReference type="ARBA" id="ARBA00001113"/>
    </source>
</evidence>
<dbReference type="NCBIfam" id="TIGR02364">
    <property type="entry name" value="dha_pts"/>
    <property type="match status" value="1"/>
</dbReference>
<dbReference type="InterPro" id="IPR036662">
    <property type="entry name" value="PTS_EIIA_man-typ_sf"/>
</dbReference>
<dbReference type="Gene3D" id="3.40.50.510">
    <property type="entry name" value="Phosphotransferase system, mannose-type IIA component"/>
    <property type="match status" value="1"/>
</dbReference>
<keyword evidence="4" id="KW-0808">Transferase</keyword>
<comment type="function">
    <text evidence="2">Component of the dihydroxyacetone kinase complex, which is responsible for the phosphoenolpyruvate (PEP)-dependent phosphorylation of dihydroxyacetone. DhaM serves as the phosphoryl donor. Is phosphorylated by phosphoenolpyruvate in an EI- and HPr-dependent reaction, and a phosphorelay system on histidine residues finally leads to phosphoryl transfer to DhaL and dihydroxyacetone.</text>
</comment>
<dbReference type="InterPro" id="IPR012844">
    <property type="entry name" value="DhaM_N"/>
</dbReference>
<comment type="subunit">
    <text evidence="5">Homodimer. The dihydroxyacetone kinase complex is composed of a homodimer of DhaM, a homodimer of DhaK and the subunit DhaL.</text>
</comment>
<dbReference type="SUPFAM" id="SSF53062">
    <property type="entry name" value="PTS system fructose IIA component-like"/>
    <property type="match status" value="1"/>
</dbReference>
<protein>
    <recommendedName>
        <fullName evidence="3">phosphoenolpyruvate--glycerone phosphotransferase</fullName>
        <ecNumber evidence="3">2.7.1.121</ecNumber>
    </recommendedName>
</protein>
<evidence type="ECO:0000259" key="6">
    <source>
        <dbReference type="PROSITE" id="PS51096"/>
    </source>
</evidence>
<dbReference type="EMBL" id="BAABHS010000022">
    <property type="protein sequence ID" value="GAA4979995.1"/>
    <property type="molecule type" value="Genomic_DNA"/>
</dbReference>
<feature type="domain" description="PTS EIIA type-4" evidence="6">
    <location>
        <begin position="4"/>
        <end position="128"/>
    </location>
</feature>
<keyword evidence="8" id="KW-1185">Reference proteome</keyword>
<evidence type="ECO:0000256" key="2">
    <source>
        <dbReference type="ARBA" id="ARBA00002788"/>
    </source>
</evidence>
<accession>A0ABP9HWT5</accession>
<dbReference type="Proteomes" id="UP001500466">
    <property type="component" value="Unassembled WGS sequence"/>
</dbReference>
<evidence type="ECO:0000313" key="7">
    <source>
        <dbReference type="EMBL" id="GAA4979995.1"/>
    </source>
</evidence>
<dbReference type="Pfam" id="PF03610">
    <property type="entry name" value="EIIA-man"/>
    <property type="match status" value="1"/>
</dbReference>
<evidence type="ECO:0000256" key="4">
    <source>
        <dbReference type="ARBA" id="ARBA00022679"/>
    </source>
</evidence>
<evidence type="ECO:0000313" key="8">
    <source>
        <dbReference type="Proteomes" id="UP001500466"/>
    </source>
</evidence>
<gene>
    <name evidence="7" type="ORF">GCM10023205_56050</name>
</gene>
<dbReference type="PANTHER" id="PTHR38594">
    <property type="entry name" value="PEP-DEPENDENT DIHYDROXYACETONE KINASE, PHOSPHORYL DONOR SUBUNIT DHAM"/>
    <property type="match status" value="1"/>
</dbReference>
<organism evidence="7 8">
    <name type="scientific">Yinghuangia aomiensis</name>
    <dbReference type="NCBI Taxonomy" id="676205"/>
    <lineage>
        <taxon>Bacteria</taxon>
        <taxon>Bacillati</taxon>
        <taxon>Actinomycetota</taxon>
        <taxon>Actinomycetes</taxon>
        <taxon>Kitasatosporales</taxon>
        <taxon>Streptomycetaceae</taxon>
        <taxon>Yinghuangia</taxon>
    </lineage>
</organism>
<evidence type="ECO:0000256" key="3">
    <source>
        <dbReference type="ARBA" id="ARBA00012095"/>
    </source>
</evidence>